<dbReference type="EMBL" id="JAVREM010000002">
    <property type="protein sequence ID" value="MDT0317392.1"/>
    <property type="molecule type" value="Genomic_DNA"/>
</dbReference>
<keyword evidence="2" id="KW-1185">Reference proteome</keyword>
<evidence type="ECO:0000313" key="1">
    <source>
        <dbReference type="EMBL" id="MDT0317392.1"/>
    </source>
</evidence>
<proteinExistence type="predicted"/>
<reference evidence="2" key="1">
    <citation type="submission" date="2023-07" db="EMBL/GenBank/DDBJ databases">
        <title>30 novel species of actinomycetes from the DSMZ collection.</title>
        <authorList>
            <person name="Nouioui I."/>
        </authorList>
    </citation>
    <scope>NUCLEOTIDE SEQUENCE [LARGE SCALE GENOMIC DNA]</scope>
    <source>
        <strain evidence="2">DSM 44918</strain>
    </source>
</reference>
<dbReference type="Proteomes" id="UP001183420">
    <property type="component" value="Unassembled WGS sequence"/>
</dbReference>
<organism evidence="1 2">
    <name type="scientific">Streptomyces millisiae</name>
    <dbReference type="NCBI Taxonomy" id="3075542"/>
    <lineage>
        <taxon>Bacteria</taxon>
        <taxon>Bacillati</taxon>
        <taxon>Actinomycetota</taxon>
        <taxon>Actinomycetes</taxon>
        <taxon>Kitasatosporales</taxon>
        <taxon>Streptomycetaceae</taxon>
        <taxon>Streptomyces</taxon>
    </lineage>
</organism>
<evidence type="ECO:0000313" key="2">
    <source>
        <dbReference type="Proteomes" id="UP001183420"/>
    </source>
</evidence>
<comment type="caution">
    <text evidence="1">The sequence shown here is derived from an EMBL/GenBank/DDBJ whole genome shotgun (WGS) entry which is preliminary data.</text>
</comment>
<name>A0ABU2LIH8_9ACTN</name>
<dbReference type="RefSeq" id="WP_311595370.1">
    <property type="nucleotide sequence ID" value="NZ_JAVREM010000002.1"/>
</dbReference>
<protein>
    <submittedName>
        <fullName evidence="1">Uncharacterized protein</fullName>
    </submittedName>
</protein>
<sequence length="149" mass="14769">MRRAWVVAVLAVAAVLAVLAVAGVLAVAAGAGGGAESGDGGGGGDGYVLVVRVSGGIAGVNDVITVAADGAVTVERRAGVEERRLGAEELAELTALLAGPEFAALPGDVTGSPVADAFTYDFRYGGRAVRADDTSLVPPLDEILALIRL</sequence>
<gene>
    <name evidence="1" type="ORF">RNC47_03445</name>
</gene>
<accession>A0ABU2LIH8</accession>